<dbReference type="PROSITE" id="PS00086">
    <property type="entry name" value="CYTOCHROME_P450"/>
    <property type="match status" value="1"/>
</dbReference>
<evidence type="ECO:0000256" key="5">
    <source>
        <dbReference type="PIRSR" id="PIRSR602403-1"/>
    </source>
</evidence>
<dbReference type="InterPro" id="IPR050121">
    <property type="entry name" value="Cytochrome_P450_monoxygenase"/>
</dbReference>
<dbReference type="InterPro" id="IPR002403">
    <property type="entry name" value="Cyt_P450_E_grp-IV"/>
</dbReference>
<dbReference type="Gene3D" id="1.10.630.10">
    <property type="entry name" value="Cytochrome P450"/>
    <property type="match status" value="1"/>
</dbReference>
<comment type="similarity">
    <text evidence="2 6">Belongs to the cytochrome P450 family.</text>
</comment>
<dbReference type="InterPro" id="IPR017972">
    <property type="entry name" value="Cyt_P450_CS"/>
</dbReference>
<keyword evidence="5 6" id="KW-0349">Heme</keyword>
<dbReference type="GO" id="GO:0016705">
    <property type="term" value="F:oxidoreductase activity, acting on paired donors, with incorporation or reduction of molecular oxygen"/>
    <property type="evidence" value="ECO:0007669"/>
    <property type="project" value="InterPro"/>
</dbReference>
<evidence type="ECO:0000313" key="8">
    <source>
        <dbReference type="Proteomes" id="UP000093759"/>
    </source>
</evidence>
<accession>A0A1A3TUL6</accession>
<dbReference type="RefSeq" id="WP_065025154.1">
    <property type="nucleotide sequence ID" value="NZ_LZMF01000093.1"/>
</dbReference>
<keyword evidence="4 5" id="KW-0408">Iron</keyword>
<comment type="cofactor">
    <cofactor evidence="1 5">
        <name>heme</name>
        <dbReference type="ChEBI" id="CHEBI:30413"/>
    </cofactor>
</comment>
<dbReference type="EMBL" id="LZMF01000093">
    <property type="protein sequence ID" value="OBK86334.1"/>
    <property type="molecule type" value="Genomic_DNA"/>
</dbReference>
<protein>
    <submittedName>
        <fullName evidence="7">Cytochrome P450</fullName>
    </submittedName>
</protein>
<evidence type="ECO:0000256" key="4">
    <source>
        <dbReference type="ARBA" id="ARBA00023004"/>
    </source>
</evidence>
<dbReference type="Pfam" id="PF00067">
    <property type="entry name" value="p450"/>
    <property type="match status" value="1"/>
</dbReference>
<evidence type="ECO:0000256" key="1">
    <source>
        <dbReference type="ARBA" id="ARBA00001971"/>
    </source>
</evidence>
<dbReference type="PANTHER" id="PTHR24305:SF166">
    <property type="entry name" value="CYTOCHROME P450 12A4, MITOCHONDRIAL-RELATED"/>
    <property type="match status" value="1"/>
</dbReference>
<keyword evidence="6" id="KW-0560">Oxidoreductase</keyword>
<evidence type="ECO:0000256" key="3">
    <source>
        <dbReference type="ARBA" id="ARBA00022723"/>
    </source>
</evidence>
<feature type="binding site" description="axial binding residue" evidence="5">
    <location>
        <position position="376"/>
    </location>
    <ligand>
        <name>heme</name>
        <dbReference type="ChEBI" id="CHEBI:30413"/>
    </ligand>
    <ligandPart>
        <name>Fe</name>
        <dbReference type="ChEBI" id="CHEBI:18248"/>
    </ligandPart>
</feature>
<sequence length="435" mass="48392">MTHLVRYRPGDALAALHRRRGPMVDAGLGRHGYVYLFGAEANKFVFANSDAFNWWDAFQVLVPVDGPTALIVSDGADHRRRRSLVQPAFHQRHVSSYLQIMAANADTVIETWRPGDTIDIFAQLRSAIRRSAIETLFGQAMAGHADFLGEQLQPLMDLTRRLPQVLKAEARLKMPAWRCAMAARTRVDELIYTEIARARTHPSADDNVLTTLIAGRTEAGDALRDDEIRDQIVSLIAAGYETTSAAMGWAVYALLSTPGVWQTAAAEVRDVTGGRTPDAADLKNLTYLNGVVHETLRLYPPAVISARKVTHELSFHGRRIRAGRTLVFSPYVTHRLPELWADPLRFEPRRWNPASPGYRRPAPYEFLPFGGGTHRCIGSAFATAELTVMLARLLTRTRLHLLDQRIRAGGYAALQPRPGLTVQVGEPHQISAAFR</sequence>
<dbReference type="GO" id="GO:0020037">
    <property type="term" value="F:heme binding"/>
    <property type="evidence" value="ECO:0007669"/>
    <property type="project" value="InterPro"/>
</dbReference>
<keyword evidence="6" id="KW-0503">Monooxygenase</keyword>
<gene>
    <name evidence="7" type="ORF">A5648_05795</name>
</gene>
<dbReference type="SUPFAM" id="SSF48264">
    <property type="entry name" value="Cytochrome P450"/>
    <property type="match status" value="1"/>
</dbReference>
<dbReference type="PRINTS" id="PR00385">
    <property type="entry name" value="P450"/>
</dbReference>
<comment type="caution">
    <text evidence="7">The sequence shown here is derived from an EMBL/GenBank/DDBJ whole genome shotgun (WGS) entry which is preliminary data.</text>
</comment>
<evidence type="ECO:0000256" key="6">
    <source>
        <dbReference type="RuleBase" id="RU000461"/>
    </source>
</evidence>
<evidence type="ECO:0000313" key="7">
    <source>
        <dbReference type="EMBL" id="OBK86334.1"/>
    </source>
</evidence>
<keyword evidence="3 5" id="KW-0479">Metal-binding</keyword>
<dbReference type="GO" id="GO:0004497">
    <property type="term" value="F:monooxygenase activity"/>
    <property type="evidence" value="ECO:0007669"/>
    <property type="project" value="UniProtKB-KW"/>
</dbReference>
<proteinExistence type="inferred from homology"/>
<name>A0A1A3TUL6_MYCSD</name>
<organism evidence="7 8">
    <name type="scientific">Mycolicibacter sinensis (strain JDM601)</name>
    <name type="common">Mycobacterium sinense</name>
    <dbReference type="NCBI Taxonomy" id="875328"/>
    <lineage>
        <taxon>Bacteria</taxon>
        <taxon>Bacillati</taxon>
        <taxon>Actinomycetota</taxon>
        <taxon>Actinomycetes</taxon>
        <taxon>Mycobacteriales</taxon>
        <taxon>Mycobacteriaceae</taxon>
        <taxon>Mycolicibacter</taxon>
    </lineage>
</organism>
<reference evidence="8" key="1">
    <citation type="submission" date="2016-06" db="EMBL/GenBank/DDBJ databases">
        <authorList>
            <person name="Sutton G."/>
            <person name="Brinkac L."/>
            <person name="Sanka R."/>
            <person name="Adams M."/>
            <person name="Lau E."/>
            <person name="Garcia-Basteiro A."/>
            <person name="Lopez-Varela E."/>
            <person name="Palencia S."/>
        </authorList>
    </citation>
    <scope>NUCLEOTIDE SEQUENCE [LARGE SCALE GENOMIC DNA]</scope>
    <source>
        <strain evidence="8">1274684.2</strain>
    </source>
</reference>
<evidence type="ECO:0000256" key="2">
    <source>
        <dbReference type="ARBA" id="ARBA00010617"/>
    </source>
</evidence>
<dbReference type="InterPro" id="IPR036396">
    <property type="entry name" value="Cyt_P450_sf"/>
</dbReference>
<dbReference type="Proteomes" id="UP000093759">
    <property type="component" value="Unassembled WGS sequence"/>
</dbReference>
<dbReference type="PRINTS" id="PR00465">
    <property type="entry name" value="EP450IV"/>
</dbReference>
<dbReference type="InterPro" id="IPR001128">
    <property type="entry name" value="Cyt_P450"/>
</dbReference>
<dbReference type="PANTHER" id="PTHR24305">
    <property type="entry name" value="CYTOCHROME P450"/>
    <property type="match status" value="1"/>
</dbReference>
<dbReference type="AlphaFoldDB" id="A0A1A3TUL6"/>
<dbReference type="GO" id="GO:0005506">
    <property type="term" value="F:iron ion binding"/>
    <property type="evidence" value="ECO:0007669"/>
    <property type="project" value="InterPro"/>
</dbReference>